<keyword evidence="1" id="KW-0472">Membrane</keyword>
<feature type="transmembrane region" description="Helical" evidence="1">
    <location>
        <begin position="116"/>
        <end position="149"/>
    </location>
</feature>
<sequence>MGILKETFNNREIAVGIWLIIIFFIFIFYKPLRENLMNILKILFYKKFIIFYVIFLIFLLFIIWILKYFHFWNISMLKDTIFWVMFVELPIFAKAIEKGNSKYFFFNLLKENFKFIIIIEFLLQYWTFGLIAEILIVPLIFLFGILYYYTAQNKQDKKVKMLLDYIIIFYSIIIIINIIVNIIFNPMEILNIKTLNEFLLPLILFIFNLPIVYGLSLYNIYEQVLIKLKGENSEKQKMKISILSFSGIYLSKISAIHNNLDQIIFNSTNNYELKSNLSKLEQQLDLKIGDNYIKRTNFYIILSTISLLICSVTIFLCGFKSSIESVKEIIKYISSTGLILSIIFLIYSIGLRNKKYEDIYKVKKYSLQEFLLLLEQQYNNLDDYIPLDSPQILFIQYISKAYDLNSVCERVIKLYENLLNTWELEVIKKLNTATL</sequence>
<keyword evidence="1" id="KW-0812">Transmembrane</keyword>
<evidence type="ECO:0000313" key="3">
    <source>
        <dbReference type="Proteomes" id="UP000261212"/>
    </source>
</evidence>
<organism evidence="2 3">
    <name type="scientific">Anaerofustis stercorihominis</name>
    <dbReference type="NCBI Taxonomy" id="214853"/>
    <lineage>
        <taxon>Bacteria</taxon>
        <taxon>Bacillati</taxon>
        <taxon>Bacillota</taxon>
        <taxon>Clostridia</taxon>
        <taxon>Eubacteriales</taxon>
        <taxon>Eubacteriaceae</taxon>
        <taxon>Anaerofustis</taxon>
    </lineage>
</organism>
<proteinExistence type="predicted"/>
<feature type="transmembrane region" description="Helical" evidence="1">
    <location>
        <begin position="49"/>
        <end position="68"/>
    </location>
</feature>
<reference evidence="2 3" key="1">
    <citation type="submission" date="2018-08" db="EMBL/GenBank/DDBJ databases">
        <title>A genome reference for cultivated species of the human gut microbiota.</title>
        <authorList>
            <person name="Zou Y."/>
            <person name="Xue W."/>
            <person name="Luo G."/>
        </authorList>
    </citation>
    <scope>NUCLEOTIDE SEQUENCE [LARGE SCALE GENOMIC DNA]</scope>
    <source>
        <strain evidence="2 3">AM25-6</strain>
    </source>
</reference>
<accession>A0A3E3DZ37</accession>
<feature type="transmembrane region" description="Helical" evidence="1">
    <location>
        <begin position="329"/>
        <end position="351"/>
    </location>
</feature>
<name>A0A3E3DZ37_9FIRM</name>
<evidence type="ECO:0000256" key="1">
    <source>
        <dbReference type="SAM" id="Phobius"/>
    </source>
</evidence>
<keyword evidence="1" id="KW-1133">Transmembrane helix</keyword>
<dbReference type="EMBL" id="QUSM01000003">
    <property type="protein sequence ID" value="RGD74493.1"/>
    <property type="molecule type" value="Genomic_DNA"/>
</dbReference>
<dbReference type="Proteomes" id="UP000261212">
    <property type="component" value="Unassembled WGS sequence"/>
</dbReference>
<comment type="caution">
    <text evidence="2">The sequence shown here is derived from an EMBL/GenBank/DDBJ whole genome shotgun (WGS) entry which is preliminary data.</text>
</comment>
<gene>
    <name evidence="2" type="ORF">DW687_06975</name>
</gene>
<feature type="transmembrane region" description="Helical" evidence="1">
    <location>
        <begin position="298"/>
        <end position="323"/>
    </location>
</feature>
<feature type="transmembrane region" description="Helical" evidence="1">
    <location>
        <begin position="199"/>
        <end position="221"/>
    </location>
</feature>
<dbReference type="RefSeq" id="WP_117532204.1">
    <property type="nucleotide sequence ID" value="NZ_QUSM01000003.1"/>
</dbReference>
<dbReference type="AlphaFoldDB" id="A0A3E3DZ37"/>
<feature type="transmembrane region" description="Helical" evidence="1">
    <location>
        <begin position="161"/>
        <end position="184"/>
    </location>
</feature>
<protein>
    <submittedName>
        <fullName evidence="2">Uncharacterized protein</fullName>
    </submittedName>
</protein>
<evidence type="ECO:0000313" key="2">
    <source>
        <dbReference type="EMBL" id="RGD74493.1"/>
    </source>
</evidence>
<feature type="transmembrane region" description="Helical" evidence="1">
    <location>
        <begin position="12"/>
        <end position="29"/>
    </location>
</feature>